<dbReference type="EMBL" id="SRLO01000005">
    <property type="protein sequence ID" value="TNN88589.1"/>
    <property type="molecule type" value="Genomic_DNA"/>
</dbReference>
<feature type="region of interest" description="Disordered" evidence="1">
    <location>
        <begin position="1"/>
        <end position="69"/>
    </location>
</feature>
<proteinExistence type="predicted"/>
<dbReference type="AlphaFoldDB" id="A0A4Z2JEB6"/>
<evidence type="ECO:0000313" key="3">
    <source>
        <dbReference type="Proteomes" id="UP000314294"/>
    </source>
</evidence>
<organism evidence="2 3">
    <name type="scientific">Liparis tanakae</name>
    <name type="common">Tanaka's snailfish</name>
    <dbReference type="NCBI Taxonomy" id="230148"/>
    <lineage>
        <taxon>Eukaryota</taxon>
        <taxon>Metazoa</taxon>
        <taxon>Chordata</taxon>
        <taxon>Craniata</taxon>
        <taxon>Vertebrata</taxon>
        <taxon>Euteleostomi</taxon>
        <taxon>Actinopterygii</taxon>
        <taxon>Neopterygii</taxon>
        <taxon>Teleostei</taxon>
        <taxon>Neoteleostei</taxon>
        <taxon>Acanthomorphata</taxon>
        <taxon>Eupercaria</taxon>
        <taxon>Perciformes</taxon>
        <taxon>Cottioidei</taxon>
        <taxon>Cottales</taxon>
        <taxon>Liparidae</taxon>
        <taxon>Liparis</taxon>
    </lineage>
</organism>
<keyword evidence="3" id="KW-1185">Reference proteome</keyword>
<reference evidence="2 3" key="1">
    <citation type="submission" date="2019-03" db="EMBL/GenBank/DDBJ databases">
        <title>First draft genome of Liparis tanakae, snailfish: a comprehensive survey of snailfish specific genes.</title>
        <authorList>
            <person name="Kim W."/>
            <person name="Song I."/>
            <person name="Jeong J.-H."/>
            <person name="Kim D."/>
            <person name="Kim S."/>
            <person name="Ryu S."/>
            <person name="Song J.Y."/>
            <person name="Lee S.K."/>
        </authorList>
    </citation>
    <scope>NUCLEOTIDE SEQUENCE [LARGE SCALE GENOMIC DNA]</scope>
    <source>
        <tissue evidence="2">Muscle</tissue>
    </source>
</reference>
<gene>
    <name evidence="2" type="ORF">EYF80_001372</name>
</gene>
<dbReference type="Proteomes" id="UP000314294">
    <property type="component" value="Unassembled WGS sequence"/>
</dbReference>
<name>A0A4Z2JEB6_9TELE</name>
<feature type="compositionally biased region" description="Basic and acidic residues" evidence="1">
    <location>
        <begin position="1"/>
        <end position="15"/>
    </location>
</feature>
<protein>
    <submittedName>
        <fullName evidence="2">Uncharacterized protein</fullName>
    </submittedName>
</protein>
<sequence>METAALRRRDDELKETPSTGKTRLSEEASALRRRRRVRAQHLQVSQAVINNADGDGEPTCPTGRRQGSSERGVGVFLALAAGPQQMAKWTSATRPSGAILMPHMLPSRGYDFLEIAFSESFTAATMATQYQLLGTDFRTQTSIETF</sequence>
<evidence type="ECO:0000313" key="2">
    <source>
        <dbReference type="EMBL" id="TNN88589.1"/>
    </source>
</evidence>
<accession>A0A4Z2JEB6</accession>
<evidence type="ECO:0000256" key="1">
    <source>
        <dbReference type="SAM" id="MobiDB-lite"/>
    </source>
</evidence>
<comment type="caution">
    <text evidence="2">The sequence shown here is derived from an EMBL/GenBank/DDBJ whole genome shotgun (WGS) entry which is preliminary data.</text>
</comment>